<dbReference type="SUPFAM" id="SSF48208">
    <property type="entry name" value="Six-hairpin glycosidases"/>
    <property type="match status" value="1"/>
</dbReference>
<dbReference type="Proteomes" id="UP001155027">
    <property type="component" value="Unassembled WGS sequence"/>
</dbReference>
<sequence length="397" mass="43973">MWPAPSVPRPPSTLAATVLLCAAVLLGGCTSPASDAETVSEELEQLASSYEARLADGLETGLPVRDDGFAYAVDLGNTMGAAVALGNRSLFDRAYGMIRAHFLRVDTGDPRARHTVLWRYKPGTAPDASGSKETGLLADALWEAYERWGNPEHRRMATKVLDAYLRHGYWETDRRFVVKNYYNYGTQTLSENTWVLNQMPHTVRKIACGTQDASLFRRANAMARFAEGAYLKKGFSREMYDKGIETVFNGADGYYSPNGLLKLQSSLEIAKALLPFTPAPARKVIGFIRASYPDVSSAYYYNPRSKAIAPLAETSEQTYGLSEKALALLLATRVRDSPGEPFLQDFVGREIVPELKRRRDESSSPFYFDVPLMLEAAQRYLRPDQVPAPPGESECTP</sequence>
<reference evidence="2" key="1">
    <citation type="submission" date="2022-08" db="EMBL/GenBank/DDBJ databases">
        <title>Genomic Encyclopedia of Type Strains, Phase V (KMG-V): Genome sequencing to study the core and pangenomes of soil and plant-associated prokaryotes.</title>
        <authorList>
            <person name="Whitman W."/>
        </authorList>
    </citation>
    <scope>NUCLEOTIDE SEQUENCE</scope>
    <source>
        <strain evidence="2">0</strain>
    </source>
</reference>
<comment type="caution">
    <text evidence="2">The sequence shown here is derived from an EMBL/GenBank/DDBJ whole genome shotgun (WGS) entry which is preliminary data.</text>
</comment>
<protein>
    <recommendedName>
        <fullName evidence="4">Lipoprotein</fullName>
    </recommendedName>
</protein>
<dbReference type="Gene3D" id="1.50.10.10">
    <property type="match status" value="1"/>
</dbReference>
<evidence type="ECO:0008006" key="4">
    <source>
        <dbReference type="Google" id="ProtNLM"/>
    </source>
</evidence>
<name>A0A9X2Q7Q6_9BACT</name>
<feature type="signal peptide" evidence="1">
    <location>
        <begin position="1"/>
        <end position="36"/>
    </location>
</feature>
<gene>
    <name evidence="2" type="ORF">GGP71_002207</name>
</gene>
<feature type="chain" id="PRO_5040927571" description="Lipoprotein" evidence="1">
    <location>
        <begin position="37"/>
        <end position="397"/>
    </location>
</feature>
<evidence type="ECO:0000256" key="1">
    <source>
        <dbReference type="SAM" id="SignalP"/>
    </source>
</evidence>
<dbReference type="EMBL" id="JANUAU010000007">
    <property type="protein sequence ID" value="MCS3678276.1"/>
    <property type="molecule type" value="Genomic_DNA"/>
</dbReference>
<evidence type="ECO:0000313" key="3">
    <source>
        <dbReference type="Proteomes" id="UP001155027"/>
    </source>
</evidence>
<accession>A0A9X2Q7Q6</accession>
<dbReference type="InterPro" id="IPR008928">
    <property type="entry name" value="6-hairpin_glycosidase_sf"/>
</dbReference>
<dbReference type="RefSeq" id="WP_259080530.1">
    <property type="nucleotide sequence ID" value="NZ_JANUAU010000007.1"/>
</dbReference>
<proteinExistence type="predicted"/>
<dbReference type="GO" id="GO:0005975">
    <property type="term" value="P:carbohydrate metabolic process"/>
    <property type="evidence" value="ECO:0007669"/>
    <property type="project" value="InterPro"/>
</dbReference>
<keyword evidence="1" id="KW-0732">Signal</keyword>
<evidence type="ECO:0000313" key="2">
    <source>
        <dbReference type="EMBL" id="MCS3678276.1"/>
    </source>
</evidence>
<dbReference type="AlphaFoldDB" id="A0A9X2Q7Q6"/>
<dbReference type="InterPro" id="IPR012341">
    <property type="entry name" value="6hp_glycosidase-like_sf"/>
</dbReference>
<organism evidence="2 3">
    <name type="scientific">Salinibacter ruber</name>
    <dbReference type="NCBI Taxonomy" id="146919"/>
    <lineage>
        <taxon>Bacteria</taxon>
        <taxon>Pseudomonadati</taxon>
        <taxon>Rhodothermota</taxon>
        <taxon>Rhodothermia</taxon>
        <taxon>Rhodothermales</taxon>
        <taxon>Salinibacteraceae</taxon>
        <taxon>Salinibacter</taxon>
    </lineage>
</organism>